<dbReference type="AlphaFoldDB" id="A0A1L5BSB1"/>
<keyword evidence="4 14" id="KW-1134">Transmembrane beta strand</keyword>
<reference evidence="20 21" key="1">
    <citation type="journal article" date="2012" name="J. Bacteriol.">
        <title>Genome sequence of Sphingobium indicum B90A, a hexachlorocyclohexane-degrading bacterium.</title>
        <authorList>
            <person name="Anand S."/>
            <person name="Sangwan N."/>
            <person name="Lata P."/>
            <person name="Kaur J."/>
            <person name="Dua A."/>
            <person name="Singh A.K."/>
            <person name="Verma M."/>
            <person name="Kaur J."/>
            <person name="Khurana J.P."/>
            <person name="Khurana P."/>
            <person name="Mathur S."/>
            <person name="Lal R."/>
        </authorList>
    </citation>
    <scope>NUCLEOTIDE SEQUENCE [LARGE SCALE GENOMIC DNA]</scope>
    <source>
        <strain evidence="21">DSM 16412 / CCM 7286 / MTCC 6364 / B90A</strain>
    </source>
</reference>
<keyword evidence="6 14" id="KW-0812">Transmembrane</keyword>
<dbReference type="PROSITE" id="PS52016">
    <property type="entry name" value="TONB_DEPENDENT_REC_3"/>
    <property type="match status" value="1"/>
</dbReference>
<dbReference type="FunFam" id="2.170.130.10:FF:000010">
    <property type="entry name" value="Ferripyoverdine receptor"/>
    <property type="match status" value="1"/>
</dbReference>
<comment type="subcellular location">
    <subcellularLocation>
        <location evidence="1 14">Cell outer membrane</location>
        <topology evidence="1 14">Multi-pass membrane protein</topology>
    </subcellularLocation>
</comment>
<dbReference type="PANTHER" id="PTHR32552:SF74">
    <property type="entry name" value="HYDROXAMATE SIDEROPHORE RECEPTOR FHUE"/>
    <property type="match status" value="1"/>
</dbReference>
<dbReference type="InterPro" id="IPR000531">
    <property type="entry name" value="Beta-barrel_TonB"/>
</dbReference>
<evidence type="ECO:0000256" key="7">
    <source>
        <dbReference type="ARBA" id="ARBA00022729"/>
    </source>
</evidence>
<dbReference type="NCBIfam" id="TIGR01783">
    <property type="entry name" value="TonB-siderophor"/>
    <property type="match status" value="1"/>
</dbReference>
<dbReference type="EMBL" id="CP013070">
    <property type="protein sequence ID" value="APL95718.1"/>
    <property type="molecule type" value="Genomic_DNA"/>
</dbReference>
<dbReference type="GO" id="GO:0015344">
    <property type="term" value="F:siderophore uptake transmembrane transporter activity"/>
    <property type="evidence" value="ECO:0007669"/>
    <property type="project" value="TreeGrafter"/>
</dbReference>
<keyword evidence="10 16" id="KW-0798">TonB box</keyword>
<evidence type="ECO:0000256" key="11">
    <source>
        <dbReference type="ARBA" id="ARBA00023136"/>
    </source>
</evidence>
<evidence type="ECO:0000256" key="8">
    <source>
        <dbReference type="ARBA" id="ARBA00023004"/>
    </source>
</evidence>
<dbReference type="InterPro" id="IPR036942">
    <property type="entry name" value="Beta-barrel_TonB_sf"/>
</dbReference>
<evidence type="ECO:0000256" key="10">
    <source>
        <dbReference type="ARBA" id="ARBA00023077"/>
    </source>
</evidence>
<dbReference type="InterPro" id="IPR010105">
    <property type="entry name" value="TonB_sidphr_rcpt"/>
</dbReference>
<keyword evidence="3 14" id="KW-0813">Transport</keyword>
<evidence type="ECO:0000256" key="3">
    <source>
        <dbReference type="ARBA" id="ARBA00022448"/>
    </source>
</evidence>
<evidence type="ECO:0000256" key="14">
    <source>
        <dbReference type="PROSITE-ProRule" id="PRU01360"/>
    </source>
</evidence>
<evidence type="ECO:0000313" key="21">
    <source>
        <dbReference type="Proteomes" id="UP000004550"/>
    </source>
</evidence>
<evidence type="ECO:0000256" key="2">
    <source>
        <dbReference type="ARBA" id="ARBA00009810"/>
    </source>
</evidence>
<keyword evidence="9" id="KW-0406">Ion transport</keyword>
<dbReference type="RefSeq" id="WP_007685125.1">
    <property type="nucleotide sequence ID" value="NZ_CP013070.1"/>
</dbReference>
<accession>A0A1L5BSB1</accession>
<evidence type="ECO:0000256" key="1">
    <source>
        <dbReference type="ARBA" id="ARBA00004571"/>
    </source>
</evidence>
<dbReference type="Gene3D" id="2.170.130.10">
    <property type="entry name" value="TonB-dependent receptor, plug domain"/>
    <property type="match status" value="1"/>
</dbReference>
<dbReference type="PANTHER" id="PTHR32552">
    <property type="entry name" value="FERRICHROME IRON RECEPTOR-RELATED"/>
    <property type="match status" value="1"/>
</dbReference>
<evidence type="ECO:0000256" key="12">
    <source>
        <dbReference type="ARBA" id="ARBA00023170"/>
    </source>
</evidence>
<keyword evidence="7 17" id="KW-0732">Signal</keyword>
<dbReference type="Pfam" id="PF00593">
    <property type="entry name" value="TonB_dep_Rec_b-barrel"/>
    <property type="match status" value="1"/>
</dbReference>
<organism evidence="20 21">
    <name type="scientific">Sphingobium indicum (strain DSM 16412 / CCM 7286 / MTCC 6364 / B90A)</name>
    <dbReference type="NCBI Taxonomy" id="861109"/>
    <lineage>
        <taxon>Bacteria</taxon>
        <taxon>Pseudomonadati</taxon>
        <taxon>Pseudomonadota</taxon>
        <taxon>Alphaproteobacteria</taxon>
        <taxon>Sphingomonadales</taxon>
        <taxon>Sphingomonadaceae</taxon>
        <taxon>Sphingobium</taxon>
    </lineage>
</organism>
<dbReference type="Proteomes" id="UP000004550">
    <property type="component" value="Chromosome"/>
</dbReference>
<keyword evidence="8" id="KW-0408">Iron</keyword>
<dbReference type="GO" id="GO:0015891">
    <property type="term" value="P:siderophore transport"/>
    <property type="evidence" value="ECO:0007669"/>
    <property type="project" value="InterPro"/>
</dbReference>
<keyword evidence="12" id="KW-0675">Receptor</keyword>
<evidence type="ECO:0000256" key="16">
    <source>
        <dbReference type="RuleBase" id="RU003357"/>
    </source>
</evidence>
<feature type="signal peptide" evidence="17">
    <location>
        <begin position="1"/>
        <end position="22"/>
    </location>
</feature>
<feature type="domain" description="TonB-dependent receptor plug" evidence="19">
    <location>
        <begin position="57"/>
        <end position="157"/>
    </location>
</feature>
<evidence type="ECO:0000256" key="17">
    <source>
        <dbReference type="SAM" id="SignalP"/>
    </source>
</evidence>
<proteinExistence type="inferred from homology"/>
<dbReference type="InterPro" id="IPR012910">
    <property type="entry name" value="Plug_dom"/>
</dbReference>
<dbReference type="InterPro" id="IPR010917">
    <property type="entry name" value="TonB_rcpt_CS"/>
</dbReference>
<keyword evidence="11 14" id="KW-0472">Membrane</keyword>
<evidence type="ECO:0000259" key="18">
    <source>
        <dbReference type="Pfam" id="PF00593"/>
    </source>
</evidence>
<dbReference type="InterPro" id="IPR039426">
    <property type="entry name" value="TonB-dep_rcpt-like"/>
</dbReference>
<dbReference type="Gene3D" id="2.40.170.20">
    <property type="entry name" value="TonB-dependent receptor, beta-barrel domain"/>
    <property type="match status" value="1"/>
</dbReference>
<evidence type="ECO:0000256" key="4">
    <source>
        <dbReference type="ARBA" id="ARBA00022452"/>
    </source>
</evidence>
<sequence length="725" mass="79023">MKSIKSLLLGSVAMSFCAAAQAQEAAPGSDDQGAIVVTGTYTLDHSIDTATGLGLALRETPQSVSVMTAQRILDQNLITVKDVIQNGVGVAVNEVDDVRNSFYARGFEIRNTQIDGVPAAWTLAGANGETSADVSIYERVEIVRGATGLLSGAGDPSASVNLVRKHADFADFKGYLNAGVGSWDSCRLSADLGGALTPDGRVRARVVGRYERGKSYIDIQDRKKWVLYGVVEADVTDSTLVRTGISHQDTKPSGATWGALPTFYSDGTTTFLPRSQTTAADWTYWNTTNQNIFATVRQAFGERWSLTVNYNRLKNSGDTQLLYLYGNVNKATGTIDSSNPYKSTGESVQESFDGQLKGEVSLFGRDHEVVLGALHSILNRHTDNFVAPYTRNNPAWGAGLNDWANNVPLVGEVGVPFPEPVWGTTPVRNEQERIKQTGYYAAVRLNIAHPFKVIVGGRLASWHQTGFAWSGPSDYGNDDVFIPYVGALLDVTPNHRLYASYTRIFQPQNLLDRNLRQLDPLNGNAFEIGLKSSFFGDKLQTSIALFQIKQDNVGQPDIMVTPPGGGLPQQTYVAAEGITSKGVELEATGQLLPGWNVNASYSRFWADYSNGAPANTDQPRKLLKVFTTYSFPVLGRDLTLGGGVNYRGVAYSTGANPVTLAPFRFTQGAYTLVSVMARYNITDQVEIQANVENLLDKTYFSQVGFYSQYRYGAPRNFTVGATYRF</sequence>
<evidence type="ECO:0000256" key="13">
    <source>
        <dbReference type="ARBA" id="ARBA00023237"/>
    </source>
</evidence>
<dbReference type="SUPFAM" id="SSF56935">
    <property type="entry name" value="Porins"/>
    <property type="match status" value="1"/>
</dbReference>
<dbReference type="CDD" id="cd01347">
    <property type="entry name" value="ligand_gated_channel"/>
    <property type="match status" value="1"/>
</dbReference>
<dbReference type="GO" id="GO:0038023">
    <property type="term" value="F:signaling receptor activity"/>
    <property type="evidence" value="ECO:0007669"/>
    <property type="project" value="InterPro"/>
</dbReference>
<evidence type="ECO:0000256" key="5">
    <source>
        <dbReference type="ARBA" id="ARBA00022496"/>
    </source>
</evidence>
<protein>
    <submittedName>
        <fullName evidence="20">Porin</fullName>
    </submittedName>
</protein>
<dbReference type="KEGG" id="sinb:SIDU_15020"/>
<dbReference type="GO" id="GO:0009279">
    <property type="term" value="C:cell outer membrane"/>
    <property type="evidence" value="ECO:0007669"/>
    <property type="project" value="UniProtKB-SubCell"/>
</dbReference>
<feature type="short sequence motif" description="TonB C-terminal box" evidence="15">
    <location>
        <begin position="708"/>
        <end position="725"/>
    </location>
</feature>
<evidence type="ECO:0000259" key="19">
    <source>
        <dbReference type="Pfam" id="PF07715"/>
    </source>
</evidence>
<feature type="chain" id="PRO_5009860247" evidence="17">
    <location>
        <begin position="23"/>
        <end position="725"/>
    </location>
</feature>
<evidence type="ECO:0000313" key="20">
    <source>
        <dbReference type="EMBL" id="APL95718.1"/>
    </source>
</evidence>
<dbReference type="InterPro" id="IPR037066">
    <property type="entry name" value="Plug_dom_sf"/>
</dbReference>
<feature type="domain" description="TonB-dependent receptor-like beta-barrel" evidence="18">
    <location>
        <begin position="257"/>
        <end position="694"/>
    </location>
</feature>
<keyword evidence="13 14" id="KW-0998">Cell outer membrane</keyword>
<comment type="similarity">
    <text evidence="2 14 16">Belongs to the TonB-dependent receptor family.</text>
</comment>
<evidence type="ECO:0000256" key="6">
    <source>
        <dbReference type="ARBA" id="ARBA00022692"/>
    </source>
</evidence>
<evidence type="ECO:0000256" key="15">
    <source>
        <dbReference type="PROSITE-ProRule" id="PRU10144"/>
    </source>
</evidence>
<gene>
    <name evidence="20" type="ORF">SIDU_15020</name>
</gene>
<dbReference type="Pfam" id="PF07715">
    <property type="entry name" value="Plug"/>
    <property type="match status" value="1"/>
</dbReference>
<keyword evidence="5" id="KW-0410">Iron transport</keyword>
<dbReference type="PROSITE" id="PS01156">
    <property type="entry name" value="TONB_DEPENDENT_REC_2"/>
    <property type="match status" value="1"/>
</dbReference>
<name>A0A1L5BSB1_SPHIB</name>
<evidence type="ECO:0000256" key="9">
    <source>
        <dbReference type="ARBA" id="ARBA00023065"/>
    </source>
</evidence>